<keyword evidence="4" id="KW-0479">Metal-binding</keyword>
<keyword evidence="5" id="KW-0694">RNA-binding</keyword>
<reference evidence="8" key="1">
    <citation type="submission" date="2021-02" db="EMBL/GenBank/DDBJ databases">
        <authorList>
            <person name="Nowell W R."/>
        </authorList>
    </citation>
    <scope>NUCLEOTIDE SEQUENCE</scope>
</reference>
<comment type="subcellular location">
    <subcellularLocation>
        <location evidence="1">Cytoplasm</location>
    </subcellularLocation>
</comment>
<evidence type="ECO:0000313" key="8">
    <source>
        <dbReference type="EMBL" id="CAF3839788.1"/>
    </source>
</evidence>
<comment type="similarity">
    <text evidence="2">Belongs to the Ro 60 kDa family.</text>
</comment>
<evidence type="ECO:0000259" key="7">
    <source>
        <dbReference type="PROSITE" id="PS50988"/>
    </source>
</evidence>
<proteinExistence type="inferred from homology"/>
<dbReference type="EMBL" id="CAJOBH010001173">
    <property type="protein sequence ID" value="CAF3839788.1"/>
    <property type="molecule type" value="Genomic_DNA"/>
</dbReference>
<feature type="domain" description="TROVE" evidence="7">
    <location>
        <begin position="17"/>
        <end position="128"/>
    </location>
</feature>
<organism evidence="8 9">
    <name type="scientific">Rotaria magnacalcarata</name>
    <dbReference type="NCBI Taxonomy" id="392030"/>
    <lineage>
        <taxon>Eukaryota</taxon>
        <taxon>Metazoa</taxon>
        <taxon>Spiralia</taxon>
        <taxon>Gnathifera</taxon>
        <taxon>Rotifera</taxon>
        <taxon>Eurotatoria</taxon>
        <taxon>Bdelloidea</taxon>
        <taxon>Philodinida</taxon>
        <taxon>Philodinidae</taxon>
        <taxon>Rotaria</taxon>
    </lineage>
</organism>
<evidence type="ECO:0000256" key="4">
    <source>
        <dbReference type="ARBA" id="ARBA00022723"/>
    </source>
</evidence>
<keyword evidence="6" id="KW-0687">Ribonucleoprotein</keyword>
<dbReference type="GO" id="GO:0046872">
    <property type="term" value="F:metal ion binding"/>
    <property type="evidence" value="ECO:0007669"/>
    <property type="project" value="UniProtKB-KW"/>
</dbReference>
<keyword evidence="3" id="KW-0963">Cytoplasm</keyword>
<name>A0A8S2K8E8_9BILA</name>
<dbReference type="InterPro" id="IPR008858">
    <property type="entry name" value="TROVE_dom"/>
</dbReference>
<dbReference type="SUPFAM" id="SSF140864">
    <property type="entry name" value="TROVE domain-like"/>
    <property type="match status" value="1"/>
</dbReference>
<dbReference type="Gene3D" id="3.40.50.410">
    <property type="entry name" value="von Willebrand factor, type A domain"/>
    <property type="match status" value="1"/>
</dbReference>
<dbReference type="PROSITE" id="PS50988">
    <property type="entry name" value="TROVE"/>
    <property type="match status" value="1"/>
</dbReference>
<dbReference type="PANTHER" id="PTHR14202">
    <property type="entry name" value="60 KDA RIBONUCLEOPROTEIN SSA/RO"/>
    <property type="match status" value="1"/>
</dbReference>
<dbReference type="InterPro" id="IPR036465">
    <property type="entry name" value="vWFA_dom_sf"/>
</dbReference>
<dbReference type="AlphaFoldDB" id="A0A8S2K8E8"/>
<dbReference type="Pfam" id="PF05731">
    <property type="entry name" value="TROVE"/>
    <property type="match status" value="1"/>
</dbReference>
<dbReference type="PANTHER" id="PTHR14202:SF0">
    <property type="entry name" value="RNA-BINDING PROTEIN RO60"/>
    <property type="match status" value="1"/>
</dbReference>
<gene>
    <name evidence="8" type="ORF">BYL167_LOCUS5209</name>
</gene>
<dbReference type="InterPro" id="IPR037214">
    <property type="entry name" value="TROVE_dom_sf"/>
</dbReference>
<evidence type="ECO:0000313" key="9">
    <source>
        <dbReference type="Proteomes" id="UP000681967"/>
    </source>
</evidence>
<evidence type="ECO:0000256" key="3">
    <source>
        <dbReference type="ARBA" id="ARBA00022490"/>
    </source>
</evidence>
<sequence>MATNIIPQSQPLTSDQVQNNAGGFTWTVDDLQRLRRFLCLGSEGGTYYQGEKELGIENAAAMLRLIQDGRGVEVVDTIKTYSLEGRTSKQNTIMFALALCAKSTDLPTKQAAYNALPEICRIPTHLFM</sequence>
<evidence type="ECO:0000256" key="6">
    <source>
        <dbReference type="ARBA" id="ARBA00023274"/>
    </source>
</evidence>
<dbReference type="Proteomes" id="UP000681967">
    <property type="component" value="Unassembled WGS sequence"/>
</dbReference>
<evidence type="ECO:0000256" key="5">
    <source>
        <dbReference type="ARBA" id="ARBA00022884"/>
    </source>
</evidence>
<comment type="caution">
    <text evidence="8">The sequence shown here is derived from an EMBL/GenBank/DDBJ whole genome shotgun (WGS) entry which is preliminary data.</text>
</comment>
<dbReference type="InterPro" id="IPR040322">
    <property type="entry name" value="TROVE2"/>
</dbReference>
<evidence type="ECO:0000256" key="2">
    <source>
        <dbReference type="ARBA" id="ARBA00007814"/>
    </source>
</evidence>
<dbReference type="GO" id="GO:1990904">
    <property type="term" value="C:ribonucleoprotein complex"/>
    <property type="evidence" value="ECO:0007669"/>
    <property type="project" value="UniProtKB-KW"/>
</dbReference>
<dbReference type="GO" id="GO:0005737">
    <property type="term" value="C:cytoplasm"/>
    <property type="evidence" value="ECO:0007669"/>
    <property type="project" value="UniProtKB-SubCell"/>
</dbReference>
<dbReference type="GO" id="GO:0003723">
    <property type="term" value="F:RNA binding"/>
    <property type="evidence" value="ECO:0007669"/>
    <property type="project" value="UniProtKB-KW"/>
</dbReference>
<evidence type="ECO:0000256" key="1">
    <source>
        <dbReference type="ARBA" id="ARBA00004496"/>
    </source>
</evidence>
<accession>A0A8S2K8E8</accession>
<protein>
    <recommendedName>
        <fullName evidence="7">TROVE domain-containing protein</fullName>
    </recommendedName>
</protein>